<evidence type="ECO:0000313" key="3">
    <source>
        <dbReference type="Proteomes" id="UP001604277"/>
    </source>
</evidence>
<name>A0ABD1TLD4_9LAMI</name>
<dbReference type="AlphaFoldDB" id="A0ABD1TLD4"/>
<feature type="region of interest" description="Disordered" evidence="1">
    <location>
        <begin position="45"/>
        <end position="68"/>
    </location>
</feature>
<dbReference type="Proteomes" id="UP001604277">
    <property type="component" value="Unassembled WGS sequence"/>
</dbReference>
<feature type="compositionally biased region" description="Basic and acidic residues" evidence="1">
    <location>
        <begin position="55"/>
        <end position="68"/>
    </location>
</feature>
<sequence length="123" mass="13888">MLPRHYRQTWGASALGALLAAGPKTSGRLDLLVVGVGELASLLGAGGDDGSSVEDSVRGDESKGGEAERVEDFRAEDFGRMILAPTLEMMIRYMYWRGLWDGGRGLTFLWRWRRFWERCFRCR</sequence>
<evidence type="ECO:0000256" key="1">
    <source>
        <dbReference type="SAM" id="MobiDB-lite"/>
    </source>
</evidence>
<organism evidence="2 3">
    <name type="scientific">Forsythia ovata</name>
    <dbReference type="NCBI Taxonomy" id="205694"/>
    <lineage>
        <taxon>Eukaryota</taxon>
        <taxon>Viridiplantae</taxon>
        <taxon>Streptophyta</taxon>
        <taxon>Embryophyta</taxon>
        <taxon>Tracheophyta</taxon>
        <taxon>Spermatophyta</taxon>
        <taxon>Magnoliopsida</taxon>
        <taxon>eudicotyledons</taxon>
        <taxon>Gunneridae</taxon>
        <taxon>Pentapetalae</taxon>
        <taxon>asterids</taxon>
        <taxon>lamiids</taxon>
        <taxon>Lamiales</taxon>
        <taxon>Oleaceae</taxon>
        <taxon>Forsythieae</taxon>
        <taxon>Forsythia</taxon>
    </lineage>
</organism>
<protein>
    <submittedName>
        <fullName evidence="2">Uncharacterized protein</fullName>
    </submittedName>
</protein>
<reference evidence="3" key="1">
    <citation type="submission" date="2024-07" db="EMBL/GenBank/DDBJ databases">
        <title>Two chromosome-level genome assemblies of Korean endemic species Abeliophyllum distichum and Forsythia ovata (Oleaceae).</title>
        <authorList>
            <person name="Jang H."/>
        </authorList>
    </citation>
    <scope>NUCLEOTIDE SEQUENCE [LARGE SCALE GENOMIC DNA]</scope>
</reference>
<evidence type="ECO:0000313" key="2">
    <source>
        <dbReference type="EMBL" id="KAL2513532.1"/>
    </source>
</evidence>
<comment type="caution">
    <text evidence="2">The sequence shown here is derived from an EMBL/GenBank/DDBJ whole genome shotgun (WGS) entry which is preliminary data.</text>
</comment>
<proteinExistence type="predicted"/>
<dbReference type="EMBL" id="JBFOLJ010000008">
    <property type="protein sequence ID" value="KAL2513532.1"/>
    <property type="molecule type" value="Genomic_DNA"/>
</dbReference>
<keyword evidence="3" id="KW-1185">Reference proteome</keyword>
<gene>
    <name evidence="2" type="ORF">Fot_27503</name>
</gene>
<accession>A0ABD1TLD4</accession>